<dbReference type="GO" id="GO:0022857">
    <property type="term" value="F:transmembrane transporter activity"/>
    <property type="evidence" value="ECO:0007669"/>
    <property type="project" value="InterPro"/>
</dbReference>
<dbReference type="PANTHER" id="PTHR43791">
    <property type="entry name" value="PERMEASE-RELATED"/>
    <property type="match status" value="1"/>
</dbReference>
<evidence type="ECO:0000256" key="3">
    <source>
        <dbReference type="ARBA" id="ARBA00022692"/>
    </source>
</evidence>
<keyword evidence="8" id="KW-1185">Reference proteome</keyword>
<dbReference type="InterPro" id="IPR011701">
    <property type="entry name" value="MFS"/>
</dbReference>
<feature type="transmembrane region" description="Helical" evidence="6">
    <location>
        <begin position="114"/>
        <end position="134"/>
    </location>
</feature>
<dbReference type="InterPro" id="IPR036259">
    <property type="entry name" value="MFS_trans_sf"/>
</dbReference>
<evidence type="ECO:0000256" key="6">
    <source>
        <dbReference type="SAM" id="Phobius"/>
    </source>
</evidence>
<feature type="non-terminal residue" evidence="7">
    <location>
        <position position="315"/>
    </location>
</feature>
<proteinExistence type="predicted"/>
<comment type="subcellular location">
    <subcellularLocation>
        <location evidence="1">Membrane</location>
        <topology evidence="1">Multi-pass membrane protein</topology>
    </subcellularLocation>
</comment>
<dbReference type="PANTHER" id="PTHR43791:SF103">
    <property type="entry name" value="MAJOR FACILITATOR SUPERFAMILY (MFS) PROFILE DOMAIN-CONTAINING PROTEIN-RELATED"/>
    <property type="match status" value="1"/>
</dbReference>
<comment type="caution">
    <text evidence="7">The sequence shown here is derived from an EMBL/GenBank/DDBJ whole genome shotgun (WGS) entry which is preliminary data.</text>
</comment>
<gene>
    <name evidence="7" type="ORF">CSHISOI_08329</name>
</gene>
<dbReference type="Gene3D" id="1.20.1250.20">
    <property type="entry name" value="MFS general substrate transporter like domains"/>
    <property type="match status" value="1"/>
</dbReference>
<reference evidence="7 8" key="1">
    <citation type="journal article" date="2019" name="Sci. Rep.">
        <title>Colletotrichum shisoi sp. nov., an anthracnose pathogen of Perilla frutescens in Japan: molecular phylogenetic, morphological and genomic evidence.</title>
        <authorList>
            <person name="Gan P."/>
            <person name="Tsushima A."/>
            <person name="Hiroyama R."/>
            <person name="Narusaka M."/>
            <person name="Takano Y."/>
            <person name="Narusaka Y."/>
            <person name="Kawaradani M."/>
            <person name="Damm U."/>
            <person name="Shirasu K."/>
        </authorList>
    </citation>
    <scope>NUCLEOTIDE SEQUENCE [LARGE SCALE GENOMIC DNA]</scope>
    <source>
        <strain evidence="7 8">PG-2018a</strain>
    </source>
</reference>
<feature type="transmembrane region" description="Helical" evidence="6">
    <location>
        <begin position="223"/>
        <end position="245"/>
    </location>
</feature>
<evidence type="ECO:0000256" key="5">
    <source>
        <dbReference type="ARBA" id="ARBA00023136"/>
    </source>
</evidence>
<feature type="transmembrane region" description="Helical" evidence="6">
    <location>
        <begin position="192"/>
        <end position="211"/>
    </location>
</feature>
<feature type="transmembrane region" description="Helical" evidence="6">
    <location>
        <begin position="146"/>
        <end position="167"/>
    </location>
</feature>
<sequence length="315" mass="34604">MARNIRDPEREGSQSEVSPALVRLAEICVEAASKSLVILQELRKKEILVLVKELEMRKKQDEEHVAFEQIEPEEEAALDLRLMGQDYLWAISLFYFGQLCSEYLAAYLMGRLPITLFVGVTIVVWGGIEMCLGAARDFRGLAAARFFLGFAEGAVSPAFIVIASNWYRRRREHPVRVATWVSMSGISQPVTWMYIMMALCITLTTPILKFSSLVINGFGHSPFTAMLIGLPGGAISFAISFATIWDSALVPRFFPGTRVYTSMGLSLVPLLGSAMLLALPLKGAEWAIVASAWLAACCSALQVGVAVDSDLTDVQ</sequence>
<dbReference type="Pfam" id="PF07690">
    <property type="entry name" value="MFS_1"/>
    <property type="match status" value="1"/>
</dbReference>
<keyword evidence="4 6" id="KW-1133">Transmembrane helix</keyword>
<name>A0A5Q4BJG9_9PEZI</name>
<evidence type="ECO:0000256" key="4">
    <source>
        <dbReference type="ARBA" id="ARBA00022989"/>
    </source>
</evidence>
<feature type="transmembrane region" description="Helical" evidence="6">
    <location>
        <begin position="87"/>
        <end position="108"/>
    </location>
</feature>
<keyword evidence="3 6" id="KW-0812">Transmembrane</keyword>
<evidence type="ECO:0000256" key="2">
    <source>
        <dbReference type="ARBA" id="ARBA00022448"/>
    </source>
</evidence>
<keyword evidence="5 6" id="KW-0472">Membrane</keyword>
<evidence type="ECO:0000256" key="1">
    <source>
        <dbReference type="ARBA" id="ARBA00004141"/>
    </source>
</evidence>
<dbReference type="Proteomes" id="UP000326340">
    <property type="component" value="Unassembled WGS sequence"/>
</dbReference>
<protein>
    <submittedName>
        <fullName evidence="7">Putative transporter</fullName>
    </submittedName>
</protein>
<keyword evidence="2" id="KW-0813">Transport</keyword>
<accession>A0A5Q4BJG9</accession>
<feature type="transmembrane region" description="Helical" evidence="6">
    <location>
        <begin position="286"/>
        <end position="307"/>
    </location>
</feature>
<dbReference type="OrthoDB" id="6730379at2759"/>
<dbReference type="EMBL" id="PUHP01001004">
    <property type="protein sequence ID" value="TQN67112.1"/>
    <property type="molecule type" value="Genomic_DNA"/>
</dbReference>
<evidence type="ECO:0000313" key="7">
    <source>
        <dbReference type="EMBL" id="TQN67112.1"/>
    </source>
</evidence>
<dbReference type="AlphaFoldDB" id="A0A5Q4BJG9"/>
<dbReference type="GO" id="GO:0016020">
    <property type="term" value="C:membrane"/>
    <property type="evidence" value="ECO:0007669"/>
    <property type="project" value="UniProtKB-SubCell"/>
</dbReference>
<organism evidence="7 8">
    <name type="scientific">Colletotrichum shisoi</name>
    <dbReference type="NCBI Taxonomy" id="2078593"/>
    <lineage>
        <taxon>Eukaryota</taxon>
        <taxon>Fungi</taxon>
        <taxon>Dikarya</taxon>
        <taxon>Ascomycota</taxon>
        <taxon>Pezizomycotina</taxon>
        <taxon>Sordariomycetes</taxon>
        <taxon>Hypocreomycetidae</taxon>
        <taxon>Glomerellales</taxon>
        <taxon>Glomerellaceae</taxon>
        <taxon>Colletotrichum</taxon>
        <taxon>Colletotrichum destructivum species complex</taxon>
    </lineage>
</organism>
<dbReference type="SUPFAM" id="SSF103473">
    <property type="entry name" value="MFS general substrate transporter"/>
    <property type="match status" value="1"/>
</dbReference>
<feature type="transmembrane region" description="Helical" evidence="6">
    <location>
        <begin position="257"/>
        <end position="279"/>
    </location>
</feature>
<evidence type="ECO:0000313" key="8">
    <source>
        <dbReference type="Proteomes" id="UP000326340"/>
    </source>
</evidence>